<feature type="compositionally biased region" description="Pro residues" evidence="23">
    <location>
        <begin position="1498"/>
        <end position="1549"/>
    </location>
</feature>
<keyword evidence="10" id="KW-0547">Nucleotide-binding</keyword>
<dbReference type="Gene3D" id="1.10.238.10">
    <property type="entry name" value="EF-hand"/>
    <property type="match status" value="1"/>
</dbReference>
<dbReference type="Gene3D" id="3.40.50.300">
    <property type="entry name" value="P-loop containing nucleotide triphosphate hydrolases"/>
    <property type="match status" value="1"/>
</dbReference>
<dbReference type="InterPro" id="IPR035940">
    <property type="entry name" value="CAP_sf"/>
</dbReference>
<feature type="region of interest" description="Disordered" evidence="23">
    <location>
        <begin position="459"/>
        <end position="493"/>
    </location>
</feature>
<keyword evidence="5" id="KW-0963">Cytoplasm</keyword>
<evidence type="ECO:0000256" key="15">
    <source>
        <dbReference type="ARBA" id="ARBA00023136"/>
    </source>
</evidence>
<dbReference type="InterPro" id="IPR001806">
    <property type="entry name" value="Small_GTPase"/>
</dbReference>
<evidence type="ECO:0000256" key="1">
    <source>
        <dbReference type="ARBA" id="ARBA00004323"/>
    </source>
</evidence>
<comment type="caution">
    <text evidence="25">The sequence shown here is derived from an EMBL/GenBank/DDBJ whole genome shotgun (WGS) entry which is preliminary data.</text>
</comment>
<name>A0A9Q0XYP1_9SAUR</name>
<dbReference type="PROSITE" id="PS51421">
    <property type="entry name" value="RAS"/>
    <property type="match status" value="1"/>
</dbReference>
<evidence type="ECO:0000256" key="20">
    <source>
        <dbReference type="ARBA" id="ARBA00063504"/>
    </source>
</evidence>
<dbReference type="PROSITE" id="PS51420">
    <property type="entry name" value="RHO"/>
    <property type="match status" value="1"/>
</dbReference>
<feature type="region of interest" description="Disordered" evidence="23">
    <location>
        <begin position="1485"/>
        <end position="1555"/>
    </location>
</feature>
<evidence type="ECO:0000256" key="6">
    <source>
        <dbReference type="ARBA" id="ARBA00022525"/>
    </source>
</evidence>
<dbReference type="FunFam" id="3.40.33.10:FF:000011">
    <property type="entry name" value="Peptidase inhibitor 16"/>
    <property type="match status" value="1"/>
</dbReference>
<evidence type="ECO:0000256" key="5">
    <source>
        <dbReference type="ARBA" id="ARBA00022490"/>
    </source>
</evidence>
<feature type="region of interest" description="Disordered" evidence="23">
    <location>
        <begin position="400"/>
        <end position="432"/>
    </location>
</feature>
<evidence type="ECO:0000256" key="7">
    <source>
        <dbReference type="ARBA" id="ARBA00022690"/>
    </source>
</evidence>
<dbReference type="Pfam" id="PF00188">
    <property type="entry name" value="CAP"/>
    <property type="match status" value="1"/>
</dbReference>
<dbReference type="Gene3D" id="3.40.33.10">
    <property type="entry name" value="CAP"/>
    <property type="match status" value="1"/>
</dbReference>
<dbReference type="SUPFAM" id="SSF55797">
    <property type="entry name" value="PR-1-like"/>
    <property type="match status" value="1"/>
</dbReference>
<feature type="region of interest" description="Disordered" evidence="23">
    <location>
        <begin position="1395"/>
        <end position="1473"/>
    </location>
</feature>
<evidence type="ECO:0000256" key="19">
    <source>
        <dbReference type="ARBA" id="ARBA00058129"/>
    </source>
</evidence>
<evidence type="ECO:0000259" key="24">
    <source>
        <dbReference type="SMART" id="SM00198"/>
    </source>
</evidence>
<keyword evidence="9" id="KW-0732">Signal</keyword>
<dbReference type="OrthoDB" id="9989112at2759"/>
<dbReference type="Proteomes" id="UP001142489">
    <property type="component" value="Unassembled WGS sequence"/>
</dbReference>
<sequence>MAARGRKFGSSRRKDTRSQWGNVQTSPISEEELSQSEIMERIQDTFQEHDGNKKGFITQADMQKLEGIIPWSIEELDLVFRGLDADSKGCLATEDFMAGLGNILNTQRVTREHRKRKSPSAKNPAGLTLEEVDPEEKKCFEAFINQLGADRIFEEESEIWRIWVQLRKDEPDLLGNLKQFLAKMTQLIKKANHEKETLQFMLKKRVADHNKEVRRLYKEMEQQIEGEKQRLQYESKNRSRLCNMEMKKVLDVREQEIQHFLTVQKEQKANTQTAELKQANCALENQLQETLHQLQRTQSHLDAMKDRVAQMLREDRASADLASVTTAASVSRTRVSSIEEGPVVVSVGEEQCHPQKPSGQSSIFKELNEAMAAMSRVSDESHEQPTGDIGLQGEVLLGKTRQVESSQPRDTQQNLSLKGRWSEKDGREKGIPGTLKSQAIFQTEVVLEEPSIYVEGGALERKNNHGFDPGMEVRTPEPTTKGRTPSGIEYPLHSGLTADLEDRQRQRDILVSQVLIQHESQRQALKSSNISQTPERSTDSEQGEKQQPPALRTRVEKMPSHMLGKDTGAVHFPPRTALLRLHVGHKSETCLVQRGQFKNTPDLGMQAQTAELLEVQLSEKRREGKIGISKAIMDEKTKLIPERKDCQVTKEISQGTRALSPQPDHLYNVLFVGDTNVGKTSFLCRLQDDSFGTHVTTTVGIDYRIKTLYVDDKWFALQLWDTAGQERYHSLTKQFFRKADGIVLMYDIASEHSFADVKYWLNCIQEGAGNGVVVLLLGNKTDCTAERRISINDGESLAKEYGLSFCECSAASGHNVTESMVKLASERRHLMVIQFITEWQLFLPGEPDIPGESTSHVIHRSIKETILGRPYQGGQQNHLAQASVQGREDFSPDNMELSASEPSIYDKLSETIDLVRQTAYQCGMSEKAIEKFIRKQLKENEPQRVPPRYPLLMLLYKGLVTLGLILLTAYFMIQPYTLSSPEATLSRTHAWGSLIRHIRLLPLPITKKYMLEKCHNWWGLDCRQNASLAASCSCCCSMRYPEATADLGQLSVDLHQAQPLLIKTGQYRSYAEMKHFQFLYPELTDFVVKEDSAEGWSTHPRHRLPLHNLRQSPLNKTQVLNEMFPVFSSLFPKSISLKSCYLINRPRLQDKTYKLQSAFVVGSGQLILNITPSSLCREHCENLVVQMEAGDIAMELSWCFTSEDKKLIVDLHNQYRSKVDPPASDMLKMSWDPALEAFAKDYATKCIWEHNKERGRRGENLFAMSGDLDVTAIVENWHDEYQYYNISTLACQEGQMCGHYTQVVWARSERVGCGTVFCKTIENLNDTDMHLVVCNYEPPGNVKGKKPYEEGKPCSMCPDGYSCEDSLCASSADEETTMVAPELPTSILTVSPAAEENTTMSSMLDTSESPQLGTEAESEPMVDQELHSSQEPQMNSLVTTGAVPFPEELTPSPATPEKGNKQSTSSDVPSEDVLTTPQATMDSLVQPLSTGAPVRSTPKPPPIPTPRSVPKPPAIPKPPPTVKSPPFLQPPSYLKPPSYPKPPTIPKKPPISKTPAHHRLAAYSKAIKRQNNFVQSSSGKAESMSVCLPCLGCKQISHPNEIKAALKELTFRYPYAPCFSSVPHWQSWGRRSWGSALRKARPYWLNSS</sequence>
<comment type="similarity">
    <text evidence="4">Belongs to the CRISP family.</text>
</comment>
<evidence type="ECO:0000313" key="25">
    <source>
        <dbReference type="EMBL" id="KAJ7332932.1"/>
    </source>
</evidence>
<dbReference type="Pfam" id="PF00071">
    <property type="entry name" value="Ras"/>
    <property type="match status" value="1"/>
</dbReference>
<keyword evidence="6" id="KW-0964">Secreted</keyword>
<feature type="compositionally biased region" description="Polar residues" evidence="23">
    <location>
        <begin position="403"/>
        <end position="416"/>
    </location>
</feature>
<dbReference type="PANTHER" id="PTHR35259">
    <property type="entry name" value="BOMBESIN RECEPTOR-ACTIVATED PROTEIN C6ORF89"/>
    <property type="match status" value="1"/>
</dbReference>
<dbReference type="PROSITE" id="PS01009">
    <property type="entry name" value="CRISP_1"/>
    <property type="match status" value="1"/>
</dbReference>
<dbReference type="PRINTS" id="PR00449">
    <property type="entry name" value="RASTRNSFRMNG"/>
</dbReference>
<dbReference type="PANTHER" id="PTHR35259:SF1">
    <property type="entry name" value="BOMBESIN RECEPTOR-ACTIVATED PROTEIN C6ORF89"/>
    <property type="match status" value="1"/>
</dbReference>
<organism evidence="25 26">
    <name type="scientific">Phrynocephalus forsythii</name>
    <dbReference type="NCBI Taxonomy" id="171643"/>
    <lineage>
        <taxon>Eukaryota</taxon>
        <taxon>Metazoa</taxon>
        <taxon>Chordata</taxon>
        <taxon>Craniata</taxon>
        <taxon>Vertebrata</taxon>
        <taxon>Euteleostomi</taxon>
        <taxon>Lepidosauria</taxon>
        <taxon>Squamata</taxon>
        <taxon>Bifurcata</taxon>
        <taxon>Unidentata</taxon>
        <taxon>Episquamata</taxon>
        <taxon>Toxicofera</taxon>
        <taxon>Iguania</taxon>
        <taxon>Acrodonta</taxon>
        <taxon>Agamidae</taxon>
        <taxon>Agaminae</taxon>
        <taxon>Phrynocephalus</taxon>
    </lineage>
</organism>
<feature type="compositionally biased region" description="Polar residues" evidence="23">
    <location>
        <begin position="18"/>
        <end position="28"/>
    </location>
</feature>
<feature type="region of interest" description="Disordered" evidence="23">
    <location>
        <begin position="521"/>
        <end position="552"/>
    </location>
</feature>
<dbReference type="SMART" id="SM00198">
    <property type="entry name" value="SCP"/>
    <property type="match status" value="1"/>
</dbReference>
<evidence type="ECO:0000256" key="17">
    <source>
        <dbReference type="ARBA" id="ARBA00023180"/>
    </source>
</evidence>
<evidence type="ECO:0000256" key="23">
    <source>
        <dbReference type="SAM" id="MobiDB-lite"/>
    </source>
</evidence>
<dbReference type="PROSITE" id="PS51419">
    <property type="entry name" value="RAB"/>
    <property type="match status" value="1"/>
</dbReference>
<keyword evidence="16" id="KW-1015">Disulfide bond</keyword>
<dbReference type="SMART" id="SM00175">
    <property type="entry name" value="RAB"/>
    <property type="match status" value="1"/>
</dbReference>
<evidence type="ECO:0000256" key="2">
    <source>
        <dbReference type="ARBA" id="ARBA00004496"/>
    </source>
</evidence>
<dbReference type="GO" id="GO:0003924">
    <property type="term" value="F:GTPase activity"/>
    <property type="evidence" value="ECO:0007669"/>
    <property type="project" value="InterPro"/>
</dbReference>
<feature type="compositionally biased region" description="Polar residues" evidence="23">
    <location>
        <begin position="1427"/>
        <end position="1439"/>
    </location>
</feature>
<evidence type="ECO:0000256" key="8">
    <source>
        <dbReference type="ARBA" id="ARBA00022692"/>
    </source>
</evidence>
<feature type="compositionally biased region" description="Basic and acidic residues" evidence="23">
    <location>
        <begin position="420"/>
        <end position="430"/>
    </location>
</feature>
<dbReference type="InterPro" id="IPR038757">
    <property type="entry name" value="BRAP"/>
</dbReference>
<keyword evidence="11" id="KW-0735">Signal-anchor</keyword>
<keyword evidence="12" id="KW-1133">Transmembrane helix</keyword>
<feature type="compositionally biased region" description="Polar residues" evidence="23">
    <location>
        <begin position="522"/>
        <end position="535"/>
    </location>
</feature>
<evidence type="ECO:0000256" key="11">
    <source>
        <dbReference type="ARBA" id="ARBA00022968"/>
    </source>
</evidence>
<feature type="region of interest" description="Disordered" evidence="23">
    <location>
        <begin position="1"/>
        <end position="35"/>
    </location>
</feature>
<dbReference type="CDD" id="cd05559">
    <property type="entry name" value="CAP_PI16_HrTT-1"/>
    <property type="match status" value="1"/>
</dbReference>
<feature type="compositionally biased region" description="Basic residues" evidence="23">
    <location>
        <begin position="1"/>
        <end position="11"/>
    </location>
</feature>
<evidence type="ECO:0000256" key="9">
    <source>
        <dbReference type="ARBA" id="ARBA00022729"/>
    </source>
</evidence>
<protein>
    <recommendedName>
        <fullName evidence="21">Peptidase inhibitor 16</fullName>
    </recommendedName>
</protein>
<dbReference type="SUPFAM" id="SSF52540">
    <property type="entry name" value="P-loop containing nucleoside triphosphate hydrolases"/>
    <property type="match status" value="1"/>
</dbReference>
<dbReference type="NCBIfam" id="TIGR00231">
    <property type="entry name" value="small_GTP"/>
    <property type="match status" value="1"/>
</dbReference>
<dbReference type="GO" id="GO:0030414">
    <property type="term" value="F:peptidase inhibitor activity"/>
    <property type="evidence" value="ECO:0007669"/>
    <property type="project" value="UniProtKB-KW"/>
</dbReference>
<evidence type="ECO:0000256" key="4">
    <source>
        <dbReference type="ARBA" id="ARBA00009923"/>
    </source>
</evidence>
<keyword evidence="17" id="KW-0325">Glycoprotein</keyword>
<dbReference type="GO" id="GO:0000139">
    <property type="term" value="C:Golgi membrane"/>
    <property type="evidence" value="ECO:0007669"/>
    <property type="project" value="UniProtKB-SubCell"/>
</dbReference>
<keyword evidence="7" id="KW-0646">Protease inhibitor</keyword>
<dbReference type="SMART" id="SM00173">
    <property type="entry name" value="RAS"/>
    <property type="match status" value="1"/>
</dbReference>
<reference evidence="25" key="1">
    <citation type="journal article" date="2023" name="DNA Res.">
        <title>Chromosome-level genome assembly of Phrynocephalus forsythii using third-generation DNA sequencing and Hi-C analysis.</title>
        <authorList>
            <person name="Qi Y."/>
            <person name="Zhao W."/>
            <person name="Zhao Y."/>
            <person name="Niu C."/>
            <person name="Cao S."/>
            <person name="Zhang Y."/>
        </authorList>
    </citation>
    <scope>NUCLEOTIDE SEQUENCE</scope>
    <source>
        <tissue evidence="25">Muscle</tissue>
    </source>
</reference>
<keyword evidence="8" id="KW-0812">Transmembrane</keyword>
<keyword evidence="14" id="KW-0342">GTP-binding</keyword>
<evidence type="ECO:0000256" key="16">
    <source>
        <dbReference type="ARBA" id="ARBA00023157"/>
    </source>
</evidence>
<feature type="compositionally biased region" description="Polar residues" evidence="23">
    <location>
        <begin position="1396"/>
        <end position="1412"/>
    </location>
</feature>
<evidence type="ECO:0000256" key="13">
    <source>
        <dbReference type="ARBA" id="ARBA00023034"/>
    </source>
</evidence>
<dbReference type="CDD" id="cd00154">
    <property type="entry name" value="Rab"/>
    <property type="match status" value="1"/>
</dbReference>
<evidence type="ECO:0000256" key="12">
    <source>
        <dbReference type="ARBA" id="ARBA00022989"/>
    </source>
</evidence>
<dbReference type="GO" id="GO:0005730">
    <property type="term" value="C:nucleolus"/>
    <property type="evidence" value="ECO:0007669"/>
    <property type="project" value="TreeGrafter"/>
</dbReference>
<dbReference type="PROSITE" id="PS51417">
    <property type="entry name" value="ARF"/>
    <property type="match status" value="1"/>
</dbReference>
<keyword evidence="18" id="KW-0449">Lipoprotein</keyword>
<keyword evidence="26" id="KW-1185">Reference proteome</keyword>
<feature type="coiled-coil region" evidence="22">
    <location>
        <begin position="203"/>
        <end position="237"/>
    </location>
</feature>
<dbReference type="PROSITE" id="PS01010">
    <property type="entry name" value="CRISP_2"/>
    <property type="match status" value="1"/>
</dbReference>
<dbReference type="FunFam" id="3.40.50.300:FF:001129">
    <property type="entry name" value="ras-related protein Rab-44 isoform X2"/>
    <property type="match status" value="1"/>
</dbReference>
<feature type="compositionally biased region" description="Polar residues" evidence="23">
    <location>
        <begin position="1461"/>
        <end position="1473"/>
    </location>
</feature>
<dbReference type="SMART" id="SM00174">
    <property type="entry name" value="RHO"/>
    <property type="match status" value="1"/>
</dbReference>
<evidence type="ECO:0000256" key="10">
    <source>
        <dbReference type="ARBA" id="ARBA00022741"/>
    </source>
</evidence>
<dbReference type="InterPro" id="IPR018244">
    <property type="entry name" value="Allrgn_V5/Tpx1_CS"/>
</dbReference>
<keyword evidence="13" id="KW-0333">Golgi apparatus</keyword>
<keyword evidence="22" id="KW-0175">Coiled coil</keyword>
<evidence type="ECO:0000256" key="14">
    <source>
        <dbReference type="ARBA" id="ARBA00023134"/>
    </source>
</evidence>
<dbReference type="GO" id="GO:0005525">
    <property type="term" value="F:GTP binding"/>
    <property type="evidence" value="ECO:0007669"/>
    <property type="project" value="UniProtKB-KW"/>
</dbReference>
<dbReference type="InterPro" id="IPR005225">
    <property type="entry name" value="Small_GTP-bd"/>
</dbReference>
<dbReference type="SUPFAM" id="SSF47473">
    <property type="entry name" value="EF-hand"/>
    <property type="match status" value="1"/>
</dbReference>
<evidence type="ECO:0000256" key="3">
    <source>
        <dbReference type="ARBA" id="ARBA00004613"/>
    </source>
</evidence>
<evidence type="ECO:0000256" key="21">
    <source>
        <dbReference type="ARBA" id="ARBA00074449"/>
    </source>
</evidence>
<feature type="coiled-coil region" evidence="22">
    <location>
        <begin position="269"/>
        <end position="314"/>
    </location>
</feature>
<evidence type="ECO:0000313" key="26">
    <source>
        <dbReference type="Proteomes" id="UP001142489"/>
    </source>
</evidence>
<comment type="subcellular location">
    <subcellularLocation>
        <location evidence="2">Cytoplasm</location>
    </subcellularLocation>
    <subcellularLocation>
        <location evidence="1">Golgi apparatus membrane</location>
        <topology evidence="1">Single-pass type II membrane protein</topology>
    </subcellularLocation>
    <subcellularLocation>
        <location evidence="3">Secreted</location>
    </subcellularLocation>
</comment>
<proteinExistence type="inferred from homology"/>
<dbReference type="InterPro" id="IPR027417">
    <property type="entry name" value="P-loop_NTPase"/>
</dbReference>
<accession>A0A9Q0XYP1</accession>
<comment type="function">
    <text evidence="19">May inhibit cardiomyocyte growth.</text>
</comment>
<dbReference type="SMART" id="SM00176">
    <property type="entry name" value="RAN"/>
    <property type="match status" value="1"/>
</dbReference>
<evidence type="ECO:0000256" key="22">
    <source>
        <dbReference type="SAM" id="Coils"/>
    </source>
</evidence>
<dbReference type="EMBL" id="JAPFRF010000005">
    <property type="protein sequence ID" value="KAJ7332932.1"/>
    <property type="molecule type" value="Genomic_DNA"/>
</dbReference>
<comment type="subunit">
    <text evidence="20">Interacts with PSP94/MSMB.</text>
</comment>
<feature type="domain" description="SCP" evidence="24">
    <location>
        <begin position="1203"/>
        <end position="1344"/>
    </location>
</feature>
<dbReference type="InterPro" id="IPR011992">
    <property type="entry name" value="EF-hand-dom_pair"/>
</dbReference>
<evidence type="ECO:0000256" key="18">
    <source>
        <dbReference type="ARBA" id="ARBA00023288"/>
    </source>
</evidence>
<keyword evidence="15" id="KW-0472">Membrane</keyword>
<dbReference type="GO" id="GO:0005576">
    <property type="term" value="C:extracellular region"/>
    <property type="evidence" value="ECO:0007669"/>
    <property type="project" value="UniProtKB-SubCell"/>
</dbReference>
<dbReference type="InterPro" id="IPR014044">
    <property type="entry name" value="CAP_dom"/>
</dbReference>
<gene>
    <name evidence="25" type="ORF">JRQ81_015112</name>
</gene>